<dbReference type="AlphaFoldDB" id="A0A9N8ETL1"/>
<reference evidence="2" key="1">
    <citation type="submission" date="2020-06" db="EMBL/GenBank/DDBJ databases">
        <authorList>
            <consortium name="Plant Systems Biology data submission"/>
        </authorList>
    </citation>
    <scope>NUCLEOTIDE SEQUENCE</scope>
    <source>
        <strain evidence="2">D6</strain>
    </source>
</reference>
<keyword evidence="1" id="KW-0472">Membrane</keyword>
<sequence>MSFLDLLAILYWVLAAGKILQGCLMLLTGSGWGEKKDESKGKVEMVPSLQVLIRLLEFVLGQEQELSLIPRKELRAITDPWLQNYTEKHALKRSSSTLAKRFTSLYEAKRDFFQEFCQESTGIHVDLTNIAVPFLNHPMGLVSLFNFSIFLASVPLLLVREFCISRSWNAPNILICKLAASKTITDVYVLGCKHQIDFETTLHRYPLTAELFNNNQIHPLVGRAACPLYKREIVFPEGDCMDFEFDFIRVPGGQAFLRQHHASALWNLWEDTLLSHYILVAGGILLLWSHGLAQFVQVLALPMTAFYSIRTCVDAYFQIPHDPCHHYSL</sequence>
<keyword evidence="3" id="KW-1185">Reference proteome</keyword>
<feature type="transmembrane region" description="Helical" evidence="1">
    <location>
        <begin position="139"/>
        <end position="159"/>
    </location>
</feature>
<proteinExistence type="predicted"/>
<comment type="caution">
    <text evidence="2">The sequence shown here is derived from an EMBL/GenBank/DDBJ whole genome shotgun (WGS) entry which is preliminary data.</text>
</comment>
<keyword evidence="1" id="KW-0812">Transmembrane</keyword>
<dbReference type="Proteomes" id="UP001153069">
    <property type="component" value="Unassembled WGS sequence"/>
</dbReference>
<name>A0A9N8ETL1_9STRA</name>
<organism evidence="2 3">
    <name type="scientific">Seminavis robusta</name>
    <dbReference type="NCBI Taxonomy" id="568900"/>
    <lineage>
        <taxon>Eukaryota</taxon>
        <taxon>Sar</taxon>
        <taxon>Stramenopiles</taxon>
        <taxon>Ochrophyta</taxon>
        <taxon>Bacillariophyta</taxon>
        <taxon>Bacillariophyceae</taxon>
        <taxon>Bacillariophycidae</taxon>
        <taxon>Naviculales</taxon>
        <taxon>Naviculaceae</taxon>
        <taxon>Seminavis</taxon>
    </lineage>
</organism>
<evidence type="ECO:0000256" key="1">
    <source>
        <dbReference type="SAM" id="Phobius"/>
    </source>
</evidence>
<feature type="transmembrane region" description="Helical" evidence="1">
    <location>
        <begin position="6"/>
        <end position="27"/>
    </location>
</feature>
<evidence type="ECO:0000313" key="2">
    <source>
        <dbReference type="EMBL" id="CAB9525789.1"/>
    </source>
</evidence>
<dbReference type="EMBL" id="CAICTM010001724">
    <property type="protein sequence ID" value="CAB9525789.1"/>
    <property type="molecule type" value="Genomic_DNA"/>
</dbReference>
<keyword evidence="1" id="KW-1133">Transmembrane helix</keyword>
<evidence type="ECO:0000313" key="3">
    <source>
        <dbReference type="Proteomes" id="UP001153069"/>
    </source>
</evidence>
<protein>
    <submittedName>
        <fullName evidence="2">Uncharacterized protein</fullName>
    </submittedName>
</protein>
<gene>
    <name evidence="2" type="ORF">SEMRO_1726_G293860.1</name>
</gene>
<accession>A0A9N8ETL1</accession>
<feature type="transmembrane region" description="Helical" evidence="1">
    <location>
        <begin position="277"/>
        <end position="301"/>
    </location>
</feature>